<feature type="domain" description="Glycosyltransferase subfamily 4-like N-terminal" evidence="1">
    <location>
        <begin position="16"/>
        <end position="166"/>
    </location>
</feature>
<comment type="caution">
    <text evidence="2">The sequence shown here is derived from an EMBL/GenBank/DDBJ whole genome shotgun (WGS) entry which is preliminary data.</text>
</comment>
<sequence>MKTLLIITDAWYPQTNGVVTTLNRIVELLEPQGIRTEVIHPGLFKTLPTPGYAEIRMAWNPWKFGRLYREINPDFVHIATEGTIGCWGRRWLLKRKIPFTTSLHTRFPEYVNERLPIMPVSWGYRFLRWFHRPARTTLVTTQSCMEDLADKGFSNMRVWGRGVDVEAFAPLQDREHPYHDPLLLYVGRVAVEKNLRAFLDLQLFGKKVVVGDGPSMKALQREYPDVVFTGFRYGKELAEEYGRADVFVFPSLTDTFGLVMLEAMACGTPVAAYPVCGPIDVVEEGVNGALDDDLELAVKRALKVPRGQCREYAENHSWQRCAEIFLETLVPVDASRSMATAVLPD</sequence>
<reference evidence="2 3" key="1">
    <citation type="submission" date="2018-07" db="EMBL/GenBank/DDBJ databases">
        <title>Motiliproteus coralliicola sp. nov., a bacterium isolated from Coral.</title>
        <authorList>
            <person name="Wang G."/>
        </authorList>
    </citation>
    <scope>NUCLEOTIDE SEQUENCE [LARGE SCALE GENOMIC DNA]</scope>
    <source>
        <strain evidence="2 3">C34</strain>
    </source>
</reference>
<dbReference type="GO" id="GO:0016757">
    <property type="term" value="F:glycosyltransferase activity"/>
    <property type="evidence" value="ECO:0007669"/>
    <property type="project" value="UniProtKB-ARBA"/>
</dbReference>
<dbReference type="Pfam" id="PF13439">
    <property type="entry name" value="Glyco_transf_4"/>
    <property type="match status" value="1"/>
</dbReference>
<keyword evidence="3" id="KW-1185">Reference proteome</keyword>
<protein>
    <submittedName>
        <fullName evidence="2">Glycosyltransferase family 1 protein</fullName>
    </submittedName>
</protein>
<dbReference type="OrthoDB" id="9802525at2"/>
<name>A0A369WLS7_9GAMM</name>
<proteinExistence type="predicted"/>
<dbReference type="Pfam" id="PF13692">
    <property type="entry name" value="Glyco_trans_1_4"/>
    <property type="match status" value="1"/>
</dbReference>
<dbReference type="RefSeq" id="WP_114695662.1">
    <property type="nucleotide sequence ID" value="NZ_QQOH01000002.1"/>
</dbReference>
<dbReference type="AlphaFoldDB" id="A0A369WLS7"/>
<dbReference type="InterPro" id="IPR050194">
    <property type="entry name" value="Glycosyltransferase_grp1"/>
</dbReference>
<evidence type="ECO:0000313" key="3">
    <source>
        <dbReference type="Proteomes" id="UP000253769"/>
    </source>
</evidence>
<organism evidence="2 3">
    <name type="scientific">Motiliproteus coralliicola</name>
    <dbReference type="NCBI Taxonomy" id="2283196"/>
    <lineage>
        <taxon>Bacteria</taxon>
        <taxon>Pseudomonadati</taxon>
        <taxon>Pseudomonadota</taxon>
        <taxon>Gammaproteobacteria</taxon>
        <taxon>Oceanospirillales</taxon>
        <taxon>Oceanospirillaceae</taxon>
        <taxon>Motiliproteus</taxon>
    </lineage>
</organism>
<evidence type="ECO:0000313" key="2">
    <source>
        <dbReference type="EMBL" id="RDE23028.1"/>
    </source>
</evidence>
<dbReference type="PANTHER" id="PTHR45947:SF3">
    <property type="entry name" value="SULFOQUINOVOSYL TRANSFERASE SQD2"/>
    <property type="match status" value="1"/>
</dbReference>
<dbReference type="PANTHER" id="PTHR45947">
    <property type="entry name" value="SULFOQUINOVOSYL TRANSFERASE SQD2"/>
    <property type="match status" value="1"/>
</dbReference>
<accession>A0A369WLS7</accession>
<gene>
    <name evidence="2" type="ORF">DV711_07785</name>
</gene>
<dbReference type="Gene3D" id="3.40.50.2000">
    <property type="entry name" value="Glycogen Phosphorylase B"/>
    <property type="match status" value="2"/>
</dbReference>
<dbReference type="Proteomes" id="UP000253769">
    <property type="component" value="Unassembled WGS sequence"/>
</dbReference>
<dbReference type="InterPro" id="IPR028098">
    <property type="entry name" value="Glyco_trans_4-like_N"/>
</dbReference>
<evidence type="ECO:0000259" key="1">
    <source>
        <dbReference type="Pfam" id="PF13439"/>
    </source>
</evidence>
<dbReference type="EMBL" id="QQOH01000002">
    <property type="protein sequence ID" value="RDE23028.1"/>
    <property type="molecule type" value="Genomic_DNA"/>
</dbReference>
<dbReference type="SUPFAM" id="SSF53756">
    <property type="entry name" value="UDP-Glycosyltransferase/glycogen phosphorylase"/>
    <property type="match status" value="1"/>
</dbReference>
<dbReference type="CDD" id="cd03814">
    <property type="entry name" value="GT4-like"/>
    <property type="match status" value="1"/>
</dbReference>
<keyword evidence="2" id="KW-0808">Transferase</keyword>